<dbReference type="InterPro" id="IPR038488">
    <property type="entry name" value="Integrase_DNA-bd_sf"/>
</dbReference>
<sequence length="429" mass="48981">MDELSDTKIRNAAPAAKEYALADGQGLSLVVRPNGTKLWLYRYRFAGKRKNLSFGTFPGVGLKAARDKRHDAEKLLDQGQDPVVVREAKRREDEKLRHTFRAVGEEWVTTKLEKENKAEATIKRERWNLDQLYREIGDRPLCEIAPPELLTALRRVEARGRFYTVGRLRSTASRVFQFGVGAAYCDSDPTRDLKHALTRAPKGSPRPALTDPDDVGDLMRRIEVYDAKNGGLVRYALKLIALTMVRPGELRLAEWSEFNEANCIWLIPAAKMKMRDDHEVPLSRQALAVLAELRPLTGRGRYLFSHDDNVPMSDNTINKALRIMGYDTGPGGDHCAHGFRSSASTLLNEEGVFDGDVVEAQLAHETEEKKRRRRDEVVRRQLAKGDKNKIRGIYNRAAYWNERVRLMQHWADRLDRLRERQGEPLRKSA</sequence>
<dbReference type="InterPro" id="IPR053876">
    <property type="entry name" value="Phage_int_M"/>
</dbReference>
<dbReference type="Proteomes" id="UP000011841">
    <property type="component" value="Chromosome"/>
</dbReference>
<dbReference type="GO" id="GO:0003677">
    <property type="term" value="F:DNA binding"/>
    <property type="evidence" value="ECO:0007669"/>
    <property type="project" value="UniProtKB-KW"/>
</dbReference>
<reference evidence="6 7" key="1">
    <citation type="journal article" date="2013" name="Appl. Environ. Microbiol.">
        <title>Genome analysis suggests that the soil oligotrophic bacterium Agromonas oligotrophica (Bradyrhizobium oligotrophicum) is a nitrogen-fixing symbiont of Aeschynomene indica.</title>
        <authorList>
            <person name="Okubo T."/>
            <person name="Fukushima S."/>
            <person name="Itakura M."/>
            <person name="Oshima K."/>
            <person name="Longtonglang A."/>
            <person name="Teaumroong N."/>
            <person name="Mitsui H."/>
            <person name="Hattori M."/>
            <person name="Hattori R."/>
            <person name="Hattori T."/>
            <person name="Minamisawa K."/>
        </authorList>
    </citation>
    <scope>NUCLEOTIDE SEQUENCE [LARGE SCALE GENOMIC DNA]</scope>
    <source>
        <strain evidence="6 7">S58</strain>
    </source>
</reference>
<evidence type="ECO:0000256" key="3">
    <source>
        <dbReference type="ARBA" id="ARBA00023125"/>
    </source>
</evidence>
<dbReference type="Pfam" id="PF22022">
    <property type="entry name" value="Phage_int_M"/>
    <property type="match status" value="1"/>
</dbReference>
<dbReference type="AlphaFoldDB" id="M4Z1K1"/>
<dbReference type="OrthoDB" id="9795573at2"/>
<dbReference type="Pfam" id="PF00589">
    <property type="entry name" value="Phage_integrase"/>
    <property type="match status" value="1"/>
</dbReference>
<gene>
    <name evidence="6" type="ORF">S58_08230</name>
</gene>
<dbReference type="InterPro" id="IPR002104">
    <property type="entry name" value="Integrase_catalytic"/>
</dbReference>
<dbReference type="Gene3D" id="1.10.150.130">
    <property type="match status" value="1"/>
</dbReference>
<dbReference type="eggNOG" id="COG0582">
    <property type="taxonomic scope" value="Bacteria"/>
</dbReference>
<dbReference type="Pfam" id="PF13356">
    <property type="entry name" value="Arm-DNA-bind_3"/>
    <property type="match status" value="1"/>
</dbReference>
<organism evidence="6 7">
    <name type="scientific">Bradyrhizobium oligotrophicum S58</name>
    <dbReference type="NCBI Taxonomy" id="1245469"/>
    <lineage>
        <taxon>Bacteria</taxon>
        <taxon>Pseudomonadati</taxon>
        <taxon>Pseudomonadota</taxon>
        <taxon>Alphaproteobacteria</taxon>
        <taxon>Hyphomicrobiales</taxon>
        <taxon>Nitrobacteraceae</taxon>
        <taxon>Bradyrhizobium</taxon>
    </lineage>
</organism>
<evidence type="ECO:0000256" key="1">
    <source>
        <dbReference type="ARBA" id="ARBA00008857"/>
    </source>
</evidence>
<dbReference type="Gene3D" id="3.30.160.390">
    <property type="entry name" value="Integrase, DNA-binding domain"/>
    <property type="match status" value="1"/>
</dbReference>
<name>M4Z1K1_9BRAD</name>
<dbReference type="SUPFAM" id="SSF56349">
    <property type="entry name" value="DNA breaking-rejoining enzymes"/>
    <property type="match status" value="1"/>
</dbReference>
<accession>M4Z1K1</accession>
<dbReference type="PATRIC" id="fig|1245469.3.peg.842"/>
<dbReference type="InterPro" id="IPR050808">
    <property type="entry name" value="Phage_Integrase"/>
</dbReference>
<dbReference type="STRING" id="1245469.S58_08230"/>
<keyword evidence="7" id="KW-1185">Reference proteome</keyword>
<keyword evidence="4" id="KW-0233">DNA recombination</keyword>
<dbReference type="EMBL" id="AP012603">
    <property type="protein sequence ID" value="BAM86834.1"/>
    <property type="molecule type" value="Genomic_DNA"/>
</dbReference>
<comment type="similarity">
    <text evidence="1">Belongs to the 'phage' integrase family.</text>
</comment>
<dbReference type="RefSeq" id="WP_015663969.1">
    <property type="nucleotide sequence ID" value="NC_020453.1"/>
</dbReference>
<evidence type="ECO:0000256" key="2">
    <source>
        <dbReference type="ARBA" id="ARBA00022908"/>
    </source>
</evidence>
<dbReference type="CDD" id="cd00801">
    <property type="entry name" value="INT_P4_C"/>
    <property type="match status" value="1"/>
</dbReference>
<evidence type="ECO:0000313" key="7">
    <source>
        <dbReference type="Proteomes" id="UP000011841"/>
    </source>
</evidence>
<evidence type="ECO:0000313" key="6">
    <source>
        <dbReference type="EMBL" id="BAM86834.1"/>
    </source>
</evidence>
<dbReference type="PANTHER" id="PTHR30629">
    <property type="entry name" value="PROPHAGE INTEGRASE"/>
    <property type="match status" value="1"/>
</dbReference>
<dbReference type="GO" id="GO:0006310">
    <property type="term" value="P:DNA recombination"/>
    <property type="evidence" value="ECO:0007669"/>
    <property type="project" value="UniProtKB-KW"/>
</dbReference>
<keyword evidence="3" id="KW-0238">DNA-binding</keyword>
<dbReference type="HOGENOM" id="CLU_027562_0_1_5"/>
<feature type="domain" description="Tyr recombinase" evidence="5">
    <location>
        <begin position="205"/>
        <end position="395"/>
    </location>
</feature>
<evidence type="ECO:0000256" key="4">
    <source>
        <dbReference type="ARBA" id="ARBA00023172"/>
    </source>
</evidence>
<dbReference type="InterPro" id="IPR025166">
    <property type="entry name" value="Integrase_DNA_bind_dom"/>
</dbReference>
<dbReference type="PANTHER" id="PTHR30629:SF2">
    <property type="entry name" value="PROPHAGE INTEGRASE INTS-RELATED"/>
    <property type="match status" value="1"/>
</dbReference>
<keyword evidence="2" id="KW-0229">DNA integration</keyword>
<dbReference type="Gene3D" id="1.10.443.10">
    <property type="entry name" value="Intergrase catalytic core"/>
    <property type="match status" value="1"/>
</dbReference>
<dbReference type="KEGG" id="aol:S58_08230"/>
<protein>
    <submittedName>
        <fullName evidence="6">Symbiosis island integrase</fullName>
    </submittedName>
</protein>
<dbReference type="GeneID" id="301814815"/>
<dbReference type="InterPro" id="IPR010998">
    <property type="entry name" value="Integrase_recombinase_N"/>
</dbReference>
<dbReference type="InterPro" id="IPR011010">
    <property type="entry name" value="DNA_brk_join_enz"/>
</dbReference>
<proteinExistence type="inferred from homology"/>
<evidence type="ECO:0000259" key="5">
    <source>
        <dbReference type="PROSITE" id="PS51898"/>
    </source>
</evidence>
<dbReference type="GO" id="GO:0015074">
    <property type="term" value="P:DNA integration"/>
    <property type="evidence" value="ECO:0007669"/>
    <property type="project" value="UniProtKB-KW"/>
</dbReference>
<dbReference type="InterPro" id="IPR013762">
    <property type="entry name" value="Integrase-like_cat_sf"/>
</dbReference>
<dbReference type="PROSITE" id="PS51898">
    <property type="entry name" value="TYR_RECOMBINASE"/>
    <property type="match status" value="1"/>
</dbReference>